<evidence type="ECO:0000256" key="4">
    <source>
        <dbReference type="ARBA" id="ARBA00022692"/>
    </source>
</evidence>
<proteinExistence type="inferred from homology"/>
<evidence type="ECO:0000256" key="12">
    <source>
        <dbReference type="ARBA" id="ARBA00070508"/>
    </source>
</evidence>
<keyword evidence="6" id="KW-0999">Mitochondrion inner membrane</keyword>
<reference evidence="16" key="1">
    <citation type="submission" date="2015-09" db="EMBL/GenBank/DDBJ databases">
        <title>Scylla olivacea transcriptome.</title>
        <authorList>
            <person name="Ikhwanuddin M."/>
        </authorList>
    </citation>
    <scope>NUCLEOTIDE SEQUENCE</scope>
</reference>
<dbReference type="EMBL" id="GDRN01099307">
    <property type="protein sequence ID" value="JAI58792.1"/>
    <property type="molecule type" value="Transcribed_RNA"/>
</dbReference>
<feature type="repeat" description="Solcar" evidence="14">
    <location>
        <begin position="219"/>
        <end position="303"/>
    </location>
</feature>
<comment type="similarity">
    <text evidence="2 15">Belongs to the mitochondrial carrier (TC 2.A.29) family.</text>
</comment>
<keyword evidence="4 14" id="KW-0812">Transmembrane</keyword>
<feature type="repeat" description="Solcar" evidence="14">
    <location>
        <begin position="14"/>
        <end position="101"/>
    </location>
</feature>
<comment type="catalytic activity">
    <reaction evidence="10">
        <text>FAD(in) = FAD(out)</text>
        <dbReference type="Rhea" id="RHEA:76535"/>
        <dbReference type="ChEBI" id="CHEBI:57692"/>
    </reaction>
</comment>
<evidence type="ECO:0000256" key="7">
    <source>
        <dbReference type="ARBA" id="ARBA00022989"/>
    </source>
</evidence>
<evidence type="ECO:0000256" key="8">
    <source>
        <dbReference type="ARBA" id="ARBA00023128"/>
    </source>
</evidence>
<dbReference type="GO" id="GO:0015215">
    <property type="term" value="F:nucleotide transmembrane transporter activity"/>
    <property type="evidence" value="ECO:0007669"/>
    <property type="project" value="UniProtKB-ARBA"/>
</dbReference>
<evidence type="ECO:0000256" key="3">
    <source>
        <dbReference type="ARBA" id="ARBA00022448"/>
    </source>
</evidence>
<dbReference type="AlphaFoldDB" id="A0A0N7ZAG6"/>
<organism evidence="16">
    <name type="scientific">Scylla olivacea</name>
    <name type="common">Orange mud crab</name>
    <name type="synonym">Cancer olivacea</name>
    <dbReference type="NCBI Taxonomy" id="85551"/>
    <lineage>
        <taxon>Eukaryota</taxon>
        <taxon>Metazoa</taxon>
        <taxon>Ecdysozoa</taxon>
        <taxon>Arthropoda</taxon>
        <taxon>Crustacea</taxon>
        <taxon>Multicrustacea</taxon>
        <taxon>Malacostraca</taxon>
        <taxon>Eumalacostraca</taxon>
        <taxon>Eucarida</taxon>
        <taxon>Decapoda</taxon>
        <taxon>Pleocyemata</taxon>
        <taxon>Brachyura</taxon>
        <taxon>Eubrachyura</taxon>
        <taxon>Portunoidea</taxon>
        <taxon>Portunidae</taxon>
        <taxon>Portuninae</taxon>
        <taxon>Scylla</taxon>
    </lineage>
</organism>
<dbReference type="InterPro" id="IPR018108">
    <property type="entry name" value="MCP_transmembrane"/>
</dbReference>
<dbReference type="Pfam" id="PF00153">
    <property type="entry name" value="Mito_carr"/>
    <property type="match status" value="3"/>
</dbReference>
<dbReference type="PRINTS" id="PR00926">
    <property type="entry name" value="MITOCARRIER"/>
</dbReference>
<evidence type="ECO:0000256" key="15">
    <source>
        <dbReference type="RuleBase" id="RU000488"/>
    </source>
</evidence>
<accession>A0A0N7ZAG6</accession>
<evidence type="ECO:0000256" key="6">
    <source>
        <dbReference type="ARBA" id="ARBA00022792"/>
    </source>
</evidence>
<protein>
    <recommendedName>
        <fullName evidence="12">Solute carrier family 25 member 32</fullName>
    </recommendedName>
    <alternativeName>
        <fullName evidence="13">Mitochondrial FAD transporter</fullName>
    </alternativeName>
</protein>
<evidence type="ECO:0000256" key="9">
    <source>
        <dbReference type="ARBA" id="ARBA00023136"/>
    </source>
</evidence>
<evidence type="ECO:0000256" key="11">
    <source>
        <dbReference type="ARBA" id="ARBA00058619"/>
    </source>
</evidence>
<evidence type="ECO:0000256" key="2">
    <source>
        <dbReference type="ARBA" id="ARBA00006375"/>
    </source>
</evidence>
<keyword evidence="3 15" id="KW-0813">Transport</keyword>
<dbReference type="PANTHER" id="PTHR45683">
    <property type="entry name" value="MITOCHONDRIAL NICOTINAMIDE ADENINE DINUCLEOTIDE TRANSPORTER 1-RELATED-RELATED"/>
    <property type="match status" value="1"/>
</dbReference>
<dbReference type="FunFam" id="1.50.40.10:FF:000025">
    <property type="entry name" value="mitochondrial folate transporter/carrier"/>
    <property type="match status" value="1"/>
</dbReference>
<dbReference type="InterPro" id="IPR044712">
    <property type="entry name" value="SLC25A32-like"/>
</dbReference>
<evidence type="ECO:0000256" key="1">
    <source>
        <dbReference type="ARBA" id="ARBA00004448"/>
    </source>
</evidence>
<evidence type="ECO:0000256" key="5">
    <source>
        <dbReference type="ARBA" id="ARBA00022737"/>
    </source>
</evidence>
<dbReference type="PROSITE" id="PS50920">
    <property type="entry name" value="SOLCAR"/>
    <property type="match status" value="3"/>
</dbReference>
<keyword evidence="5" id="KW-0677">Repeat</keyword>
<keyword evidence="7" id="KW-1133">Transmembrane helix</keyword>
<dbReference type="Gene3D" id="1.50.40.10">
    <property type="entry name" value="Mitochondrial carrier domain"/>
    <property type="match status" value="1"/>
</dbReference>
<feature type="repeat" description="Solcar" evidence="14">
    <location>
        <begin position="111"/>
        <end position="206"/>
    </location>
</feature>
<evidence type="ECO:0000256" key="10">
    <source>
        <dbReference type="ARBA" id="ARBA00050907"/>
    </source>
</evidence>
<evidence type="ECO:0000313" key="16">
    <source>
        <dbReference type="EMBL" id="JAI58792.1"/>
    </source>
</evidence>
<dbReference type="GO" id="GO:0005743">
    <property type="term" value="C:mitochondrial inner membrane"/>
    <property type="evidence" value="ECO:0007669"/>
    <property type="project" value="UniProtKB-SubCell"/>
</dbReference>
<comment type="subcellular location">
    <subcellularLocation>
        <location evidence="1">Mitochondrion inner membrane</location>
        <topology evidence="1">Multi-pass membrane protein</topology>
    </subcellularLocation>
</comment>
<sequence>MSSKRVSPFAGVRYEHLVAGVSGGVASTLILHPLDLLKIRFAVSDGAASAKPHYTGLTQAVGQIFRHEGIRGLYRGVTPNVWGAGSAWGFYFLFYNTIKSWLQGGNPKVHLGPGLHMVAAAEAGVLTLVMTNPIWVVKTRLCLQYTEGASAGAAASATHYNGMVDALVKTYKYEGVRGLYKGFVPGVFGVSHGALQFMAYEEMKVQYNRYRSLPIDSKLTMVEYLAFASLSKLFAAVTTYPYQVLRARMQDQHAQYDNLRHCIKETWRLNHIVGFYRGLSPNLMRVVPATAITFVVYEKISEFLFQFRSEDQTAASPEQD</sequence>
<dbReference type="SUPFAM" id="SSF103506">
    <property type="entry name" value="Mitochondrial carrier"/>
    <property type="match status" value="1"/>
</dbReference>
<dbReference type="GO" id="GO:0015711">
    <property type="term" value="P:organic anion transport"/>
    <property type="evidence" value="ECO:0007669"/>
    <property type="project" value="UniProtKB-ARBA"/>
</dbReference>
<keyword evidence="9 14" id="KW-0472">Membrane</keyword>
<comment type="function">
    <text evidence="11">Facilitates flavin adenine dinucleotide (FAD) translocation across the mitochondrial inner membrane into the mitochondrial matrix where it acts as a redox cofactor to assist flavoenzyme activities in fundamental metabolic processes including fatty acid beta-oxidation, amino acid and choline metabolism as well as mitochondrial electron transportation. In particular, provides FAD to DLD dehydrogenase of the glycine cleavage system, part of mitochondrial one-carbon metabolic pathway involved in neural tube closure in early embryogenesis.</text>
</comment>
<dbReference type="InterPro" id="IPR002067">
    <property type="entry name" value="MCP"/>
</dbReference>
<name>A0A0N7ZAG6_SCYOL</name>
<keyword evidence="8" id="KW-0496">Mitochondrion</keyword>
<evidence type="ECO:0000256" key="14">
    <source>
        <dbReference type="PROSITE-ProRule" id="PRU00282"/>
    </source>
</evidence>
<evidence type="ECO:0000256" key="13">
    <source>
        <dbReference type="ARBA" id="ARBA00079992"/>
    </source>
</evidence>
<dbReference type="InterPro" id="IPR023395">
    <property type="entry name" value="MCP_dom_sf"/>
</dbReference>